<evidence type="ECO:0000313" key="2">
    <source>
        <dbReference type="EMBL" id="KAJ7329311.1"/>
    </source>
</evidence>
<evidence type="ECO:0000313" key="3">
    <source>
        <dbReference type="Proteomes" id="UP001142489"/>
    </source>
</evidence>
<dbReference type="GO" id="GO:0005802">
    <property type="term" value="C:trans-Golgi network"/>
    <property type="evidence" value="ECO:0007669"/>
    <property type="project" value="TreeGrafter"/>
</dbReference>
<organism evidence="2 3">
    <name type="scientific">Phrynocephalus forsythii</name>
    <dbReference type="NCBI Taxonomy" id="171643"/>
    <lineage>
        <taxon>Eukaryota</taxon>
        <taxon>Metazoa</taxon>
        <taxon>Chordata</taxon>
        <taxon>Craniata</taxon>
        <taxon>Vertebrata</taxon>
        <taxon>Euteleostomi</taxon>
        <taxon>Lepidosauria</taxon>
        <taxon>Squamata</taxon>
        <taxon>Bifurcata</taxon>
        <taxon>Unidentata</taxon>
        <taxon>Episquamata</taxon>
        <taxon>Toxicofera</taxon>
        <taxon>Iguania</taxon>
        <taxon>Acrodonta</taxon>
        <taxon>Agamidae</taxon>
        <taxon>Agaminae</taxon>
        <taxon>Phrynocephalus</taxon>
    </lineage>
</organism>
<evidence type="ECO:0000256" key="1">
    <source>
        <dbReference type="SAM" id="Coils"/>
    </source>
</evidence>
<accession>A0A9Q0XXC0</accession>
<feature type="coiled-coil region" evidence="1">
    <location>
        <begin position="331"/>
        <end position="421"/>
    </location>
</feature>
<sequence>MRIGAEEGIFLKMDDDDFGGFEAAETFKDGNGEPQTTSPAIPWAAFPTVPEIHIPQTISSEVLLEQPVPSTCFASSDPFTSSSGDTLVDGYHSSSSSAVADIKDQVQSSAGPSLDLAVCSLSLTEDLEAGADDVAELQLNESKKHLQETLSSLEVKLRTTDEEKCRIKKEFEDLLEKYRILETDFLKEKEEKLISHQDRYNKLQEKHKLELEDLRKAGQDALAIIVEEFKALLQSVVEQREEAIEKQYVSAVEKQAQKCEELLVAQHQRLLDMLDKEHKVLEEKTEESLLQQSQKYKEMLEKCMENERECNKEALVAAAKIEKGEMEAAIIKAVKEERENMAKLHAEEKEMWQAERIKDHEQIAQAIQEAVQEQRQNAEAMVKAAIMEEQNRSEKAVEEAVKRTREELMEYIREQKRLDQVIRQRSLSSLELFLSCAQKQLASLLHEEPTATEEEQKKLAL</sequence>
<dbReference type="GO" id="GO:0090160">
    <property type="term" value="P:Golgi to lysosome transport"/>
    <property type="evidence" value="ECO:0007669"/>
    <property type="project" value="TreeGrafter"/>
</dbReference>
<keyword evidence="1" id="KW-0175">Coiled coil</keyword>
<dbReference type="PANTHER" id="PTHR35072:SF1">
    <property type="entry name" value="COILED-COIL DOMAIN-CONTAINING PROTEIN 91"/>
    <property type="match status" value="1"/>
</dbReference>
<dbReference type="InterPro" id="IPR034592">
    <property type="entry name" value="CCDC91"/>
</dbReference>
<dbReference type="GO" id="GO:0005829">
    <property type="term" value="C:cytosol"/>
    <property type="evidence" value="ECO:0007669"/>
    <property type="project" value="GOC"/>
</dbReference>
<keyword evidence="3" id="KW-1185">Reference proteome</keyword>
<dbReference type="EMBL" id="JAPFRF010000006">
    <property type="protein sequence ID" value="KAJ7329311.1"/>
    <property type="molecule type" value="Genomic_DNA"/>
</dbReference>
<name>A0A9Q0XXC0_9SAUR</name>
<feature type="coiled-coil region" evidence="1">
    <location>
        <begin position="143"/>
        <end position="284"/>
    </location>
</feature>
<gene>
    <name evidence="2" type="ORF">JRQ81_015485</name>
</gene>
<reference evidence="2" key="1">
    <citation type="journal article" date="2023" name="DNA Res.">
        <title>Chromosome-level genome assembly of Phrynocephalus forsythii using third-generation DNA sequencing and Hi-C analysis.</title>
        <authorList>
            <person name="Qi Y."/>
            <person name="Zhao W."/>
            <person name="Zhao Y."/>
            <person name="Niu C."/>
            <person name="Cao S."/>
            <person name="Zhang Y."/>
        </authorList>
    </citation>
    <scope>NUCLEOTIDE SEQUENCE</scope>
    <source>
        <tissue evidence="2">Muscle</tissue>
    </source>
</reference>
<proteinExistence type="predicted"/>
<dbReference type="AlphaFoldDB" id="A0A9Q0XXC0"/>
<dbReference type="PANTHER" id="PTHR35072">
    <property type="entry name" value="COILED-COIL DOMAIN-CONTAINING PROTEIN 91"/>
    <property type="match status" value="1"/>
</dbReference>
<dbReference type="Proteomes" id="UP001142489">
    <property type="component" value="Unassembled WGS sequence"/>
</dbReference>
<comment type="caution">
    <text evidence="2">The sequence shown here is derived from an EMBL/GenBank/DDBJ whole genome shotgun (WGS) entry which is preliminary data.</text>
</comment>
<protein>
    <recommendedName>
        <fullName evidence="4">Coiled-coil domain containing 91</fullName>
    </recommendedName>
</protein>
<evidence type="ECO:0008006" key="4">
    <source>
        <dbReference type="Google" id="ProtNLM"/>
    </source>
</evidence>
<dbReference type="OrthoDB" id="6146069at2759"/>